<proteinExistence type="predicted"/>
<feature type="transmembrane region" description="Helical" evidence="1">
    <location>
        <begin position="20"/>
        <end position="39"/>
    </location>
</feature>
<dbReference type="EMBL" id="QEKV01000002">
    <property type="protein sequence ID" value="PVY95140.1"/>
    <property type="molecule type" value="Genomic_DNA"/>
</dbReference>
<protein>
    <recommendedName>
        <fullName evidence="4">ABC-2 family transporter</fullName>
    </recommendedName>
</protein>
<keyword evidence="3" id="KW-1185">Reference proteome</keyword>
<keyword evidence="1" id="KW-1133">Transmembrane helix</keyword>
<dbReference type="Proteomes" id="UP000245793">
    <property type="component" value="Unassembled WGS sequence"/>
</dbReference>
<sequence length="409" mass="46978">MNIYIQELKRFLFKKSVRVFLGMGLVFTFLISFITYVSIQYDDISSGDTITYFGKEAIEHFNEDSKDSIGYLTEEKITKVVKSYKEILNNENVNSRENLSEDAKKNISKFDPILRVITYPYTITTSGSLLDVNELDTEKDLNFYQSCNDALKKDIEQKYNNDKITEFALKKYEEVNKPYYYAGYFSEDTLFFVMIFVTVLSLICILISSQCIVEDKENYLDSIFRTTRNGRNKYICSKILALASIISLYLILNISIYYGTIKYIYTSGLDSSFQMLLFNQLSISNLTIGKVILSVFLLSILFTIASSMMSIFVAINSKVSMVSTAISCALFFIPSLLYGKTEFKSIFYFLPSLGLGTAENSLIEQYQKFEFVKLPGKILWVPKFLVIMALINIALYLLLSIKSYNKIEQ</sequence>
<evidence type="ECO:0008006" key="4">
    <source>
        <dbReference type="Google" id="ProtNLM"/>
    </source>
</evidence>
<dbReference type="RefSeq" id="WP_022620837.1">
    <property type="nucleotide sequence ID" value="NZ_QEKV01000002.1"/>
</dbReference>
<comment type="caution">
    <text evidence="2">The sequence shown here is derived from an EMBL/GenBank/DDBJ whole genome shotgun (WGS) entry which is preliminary data.</text>
</comment>
<name>A0A2U1E5B5_9FIRM</name>
<reference evidence="2 3" key="1">
    <citation type="submission" date="2018-04" db="EMBL/GenBank/DDBJ databases">
        <title>Genomic Encyclopedia of Type Strains, Phase IV (KMG-IV): sequencing the most valuable type-strain genomes for metagenomic binning, comparative biology and taxonomic classification.</title>
        <authorList>
            <person name="Goeker M."/>
        </authorList>
    </citation>
    <scope>NUCLEOTIDE SEQUENCE [LARGE SCALE GENOMIC DNA]</scope>
    <source>
        <strain evidence="2 3">DSM 20705</strain>
    </source>
</reference>
<feature type="transmembrane region" description="Helical" evidence="1">
    <location>
        <begin position="234"/>
        <end position="257"/>
    </location>
</feature>
<feature type="transmembrane region" description="Helical" evidence="1">
    <location>
        <begin position="190"/>
        <end position="213"/>
    </location>
</feature>
<evidence type="ECO:0000256" key="1">
    <source>
        <dbReference type="SAM" id="Phobius"/>
    </source>
</evidence>
<keyword evidence="1" id="KW-0812">Transmembrane</keyword>
<gene>
    <name evidence="2" type="ORF">C7381_10228</name>
</gene>
<evidence type="ECO:0000313" key="2">
    <source>
        <dbReference type="EMBL" id="PVY95140.1"/>
    </source>
</evidence>
<feature type="transmembrane region" description="Helical" evidence="1">
    <location>
        <begin position="291"/>
        <end position="315"/>
    </location>
</feature>
<feature type="transmembrane region" description="Helical" evidence="1">
    <location>
        <begin position="378"/>
        <end position="399"/>
    </location>
</feature>
<dbReference type="AlphaFoldDB" id="A0A2U1E5B5"/>
<accession>A0A2U1E5B5</accession>
<organism evidence="2 3">
    <name type="scientific">Ezakiella coagulans</name>
    <dbReference type="NCBI Taxonomy" id="46507"/>
    <lineage>
        <taxon>Bacteria</taxon>
        <taxon>Bacillati</taxon>
        <taxon>Bacillota</taxon>
        <taxon>Tissierellia</taxon>
        <taxon>Ezakiella</taxon>
    </lineage>
</organism>
<keyword evidence="1" id="KW-0472">Membrane</keyword>
<evidence type="ECO:0000313" key="3">
    <source>
        <dbReference type="Proteomes" id="UP000245793"/>
    </source>
</evidence>
<feature type="transmembrane region" description="Helical" evidence="1">
    <location>
        <begin position="321"/>
        <end position="339"/>
    </location>
</feature>